<evidence type="ECO:0000313" key="4">
    <source>
        <dbReference type="Proteomes" id="UP000179243"/>
    </source>
</evidence>
<evidence type="ECO:0000256" key="1">
    <source>
        <dbReference type="PIRSR" id="PIRSR004789-50"/>
    </source>
</evidence>
<organism evidence="3 4">
    <name type="scientific">Candidatus Raymondbacteria bacterium RIFOXYD12_FULL_49_13</name>
    <dbReference type="NCBI Taxonomy" id="1817890"/>
    <lineage>
        <taxon>Bacteria</taxon>
        <taxon>Raymondiibacteriota</taxon>
    </lineage>
</organism>
<proteinExistence type="predicted"/>
<gene>
    <name evidence="3" type="ORF">A2519_10465</name>
</gene>
<dbReference type="Pfam" id="PF13277">
    <property type="entry name" value="YmdB"/>
    <property type="match status" value="1"/>
</dbReference>
<feature type="binding site" evidence="2">
    <location>
        <position position="39"/>
    </location>
    <ligand>
        <name>Fe cation</name>
        <dbReference type="ChEBI" id="CHEBI:24875"/>
        <label>1</label>
    </ligand>
</feature>
<feature type="binding site" evidence="2">
    <location>
        <position position="151"/>
    </location>
    <ligand>
        <name>Fe cation</name>
        <dbReference type="ChEBI" id="CHEBI:24875"/>
        <label>2</label>
    </ligand>
</feature>
<name>A0A1F7F1P7_UNCRA</name>
<dbReference type="GO" id="GO:0004113">
    <property type="term" value="F:2',3'-cyclic-nucleotide 3'-phosphodiesterase activity"/>
    <property type="evidence" value="ECO:0007669"/>
    <property type="project" value="TreeGrafter"/>
</dbReference>
<reference evidence="3 4" key="1">
    <citation type="journal article" date="2016" name="Nat. Commun.">
        <title>Thousands of microbial genomes shed light on interconnected biogeochemical processes in an aquifer system.</title>
        <authorList>
            <person name="Anantharaman K."/>
            <person name="Brown C.T."/>
            <person name="Hug L.A."/>
            <person name="Sharon I."/>
            <person name="Castelle C.J."/>
            <person name="Probst A.J."/>
            <person name="Thomas B.C."/>
            <person name="Singh A."/>
            <person name="Wilkins M.J."/>
            <person name="Karaoz U."/>
            <person name="Brodie E.L."/>
            <person name="Williams K.H."/>
            <person name="Hubbard S.S."/>
            <person name="Banfield J.F."/>
        </authorList>
    </citation>
    <scope>NUCLEOTIDE SEQUENCE [LARGE SCALE GENOMIC DNA]</scope>
</reference>
<dbReference type="InterPro" id="IPR005235">
    <property type="entry name" value="YmdB-like"/>
</dbReference>
<dbReference type="EMBL" id="MFYX01000146">
    <property type="protein sequence ID" value="OGK00426.1"/>
    <property type="molecule type" value="Genomic_DNA"/>
</dbReference>
<feature type="binding site" evidence="2">
    <location>
        <position position="39"/>
    </location>
    <ligand>
        <name>Fe cation</name>
        <dbReference type="ChEBI" id="CHEBI:24875"/>
        <label>2</label>
    </ligand>
</feature>
<dbReference type="PIRSF" id="PIRSF004789">
    <property type="entry name" value="DR1281"/>
    <property type="match status" value="1"/>
</dbReference>
<feature type="binding site" evidence="2">
    <location>
        <position position="40"/>
    </location>
    <ligand>
        <name>Fe cation</name>
        <dbReference type="ChEBI" id="CHEBI:24875"/>
        <label>1</label>
    </ligand>
</feature>
<feature type="binding site" evidence="2">
    <location>
        <position position="8"/>
    </location>
    <ligand>
        <name>Fe cation</name>
        <dbReference type="ChEBI" id="CHEBI:24875"/>
        <label>1</label>
    </ligand>
</feature>
<dbReference type="Gene3D" id="3.60.21.10">
    <property type="match status" value="1"/>
</dbReference>
<dbReference type="AlphaFoldDB" id="A0A1F7F1P7"/>
<dbReference type="CDD" id="cd07382">
    <property type="entry name" value="MPP_DR1281"/>
    <property type="match status" value="1"/>
</dbReference>
<protein>
    <submittedName>
        <fullName evidence="3">Metallophosphoesterase</fullName>
    </submittedName>
</protein>
<feature type="binding site" evidence="2">
    <location>
        <position position="178"/>
    </location>
    <ligand>
        <name>Fe cation</name>
        <dbReference type="ChEBI" id="CHEBI:24875"/>
        <label>1</label>
    </ligand>
</feature>
<dbReference type="PANTHER" id="PTHR36303">
    <property type="entry name" value="2',3'-CYCLIC-NUCLEOTIDE 2'-PHOSPHODIESTERASE"/>
    <property type="match status" value="1"/>
</dbReference>
<accession>A0A1F7F1P7</accession>
<keyword evidence="2" id="KW-0479">Metal-binding</keyword>
<feature type="binding site" evidence="2">
    <location>
        <position position="67"/>
    </location>
    <ligand>
        <name>Fe cation</name>
        <dbReference type="ChEBI" id="CHEBI:24875"/>
        <label>2</label>
    </ligand>
</feature>
<evidence type="ECO:0000256" key="2">
    <source>
        <dbReference type="PIRSR" id="PIRSR004789-51"/>
    </source>
</evidence>
<dbReference type="Proteomes" id="UP000179243">
    <property type="component" value="Unassembled WGS sequence"/>
</dbReference>
<evidence type="ECO:0000313" key="3">
    <source>
        <dbReference type="EMBL" id="OGK00426.1"/>
    </source>
</evidence>
<sequence length="271" mass="29500">MNILFIGDIFGSGGKRVLAEMLKGIRAEYAIDVCVANGENCSGGRGITKNLITKLRRFGVNVVTSGNHIWDNKDGVEAFATEPFLLRPLNYPAGNPGCGSCMYTLEDGRTIGVINLQGRVFMYPIECPLKTGLVEINKLRERTDIVLVDFHAEATSEKLAAAWYFNGKITALMGTHTHVQTADERILDQGTAYITDAGMTGAHDSVIGMKREGVIRKFLYETPVRFEPSEDGLMFNGVVVTADDATGKATAIQRIIRKFETSGGTTNGEPD</sequence>
<dbReference type="SUPFAM" id="SSF56300">
    <property type="entry name" value="Metallo-dependent phosphatases"/>
    <property type="match status" value="1"/>
</dbReference>
<comment type="caution">
    <text evidence="3">The sequence shown here is derived from an EMBL/GenBank/DDBJ whole genome shotgun (WGS) entry which is preliminary data.</text>
</comment>
<dbReference type="PANTHER" id="PTHR36303:SF1">
    <property type="entry name" value="2',3'-CYCLIC-NUCLEOTIDE 2'-PHOSPHODIESTERASE"/>
    <property type="match status" value="1"/>
</dbReference>
<feature type="binding site" evidence="2">
    <location>
        <position position="176"/>
    </location>
    <ligand>
        <name>Fe cation</name>
        <dbReference type="ChEBI" id="CHEBI:24875"/>
        <label>2</label>
    </ligand>
</feature>
<feature type="active site" description="Proton donor" evidence="1">
    <location>
        <position position="68"/>
    </location>
</feature>
<dbReference type="InterPro" id="IPR029052">
    <property type="entry name" value="Metallo-depent_PP-like"/>
</dbReference>
<dbReference type="NCBIfam" id="TIGR00282">
    <property type="entry name" value="TIGR00282 family metallophosphoesterase"/>
    <property type="match status" value="1"/>
</dbReference>
<dbReference type="GO" id="GO:0046872">
    <property type="term" value="F:metal ion binding"/>
    <property type="evidence" value="ECO:0007669"/>
    <property type="project" value="UniProtKB-KW"/>
</dbReference>